<accession>A0A1Z4C3Z7</accession>
<dbReference type="EMBL" id="CP022129">
    <property type="protein sequence ID" value="ASF48239.1"/>
    <property type="molecule type" value="Genomic_DNA"/>
</dbReference>
<dbReference type="Pfam" id="PF07589">
    <property type="entry name" value="PEP-CTERM"/>
    <property type="match status" value="1"/>
</dbReference>
<evidence type="ECO:0000313" key="4">
    <source>
        <dbReference type="Proteomes" id="UP000197019"/>
    </source>
</evidence>
<sequence length="158" mass="16385">MSKLSLLRSLISTAVLALTFAATPAKAAFITVNSVQYDVVTVTDSYSNIFAQIQSTPWWGTGAVNTIAFVNALGSTFGFPNLGGGGTHRTPYFAYQLQSVFPDTLFITQGIGLSGVVQAPSSVVTYAVLNSSPIPEPATLGLVALGLISAVGARRKAA</sequence>
<dbReference type="KEGG" id="mpsy:CEK71_20440"/>
<evidence type="ECO:0000259" key="2">
    <source>
        <dbReference type="Pfam" id="PF07589"/>
    </source>
</evidence>
<feature type="signal peptide" evidence="1">
    <location>
        <begin position="1"/>
        <end position="27"/>
    </location>
</feature>
<organism evidence="3 4">
    <name type="scientific">Methylovulum psychrotolerans</name>
    <dbReference type="NCBI Taxonomy" id="1704499"/>
    <lineage>
        <taxon>Bacteria</taxon>
        <taxon>Pseudomonadati</taxon>
        <taxon>Pseudomonadota</taxon>
        <taxon>Gammaproteobacteria</taxon>
        <taxon>Methylococcales</taxon>
        <taxon>Methylococcaceae</taxon>
        <taxon>Methylovulum</taxon>
    </lineage>
</organism>
<feature type="chain" id="PRO_5012803138" description="Ice-binding protein C-terminal domain-containing protein" evidence="1">
    <location>
        <begin position="28"/>
        <end position="158"/>
    </location>
</feature>
<keyword evidence="4" id="KW-1185">Reference proteome</keyword>
<dbReference type="NCBIfam" id="TIGR02595">
    <property type="entry name" value="PEP_CTERM"/>
    <property type="match status" value="1"/>
</dbReference>
<evidence type="ECO:0000256" key="1">
    <source>
        <dbReference type="SAM" id="SignalP"/>
    </source>
</evidence>
<name>A0A1Z4C3Z7_9GAMM</name>
<feature type="domain" description="Ice-binding protein C-terminal" evidence="2">
    <location>
        <begin position="133"/>
        <end position="156"/>
    </location>
</feature>
<dbReference type="AlphaFoldDB" id="A0A1Z4C3Z7"/>
<keyword evidence="1" id="KW-0732">Signal</keyword>
<protein>
    <recommendedName>
        <fullName evidence="2">Ice-binding protein C-terminal domain-containing protein</fullName>
    </recommendedName>
</protein>
<reference evidence="3 4" key="1">
    <citation type="submission" date="2017-06" db="EMBL/GenBank/DDBJ databases">
        <title>Genome Sequencing of the methanotroph Methylovulum psychrotolerants str. HV10-M2 isolated from a high-altitude environment.</title>
        <authorList>
            <person name="Mateos-Rivera A."/>
        </authorList>
    </citation>
    <scope>NUCLEOTIDE SEQUENCE [LARGE SCALE GENOMIC DNA]</scope>
    <source>
        <strain evidence="3 4">HV10_M2</strain>
    </source>
</reference>
<dbReference type="InterPro" id="IPR013424">
    <property type="entry name" value="Ice-binding_C"/>
</dbReference>
<gene>
    <name evidence="3" type="ORF">CEK71_20440</name>
</gene>
<dbReference type="Proteomes" id="UP000197019">
    <property type="component" value="Chromosome"/>
</dbReference>
<proteinExistence type="predicted"/>
<evidence type="ECO:0000313" key="3">
    <source>
        <dbReference type="EMBL" id="ASF48239.1"/>
    </source>
</evidence>
<dbReference type="RefSeq" id="WP_088621109.1">
    <property type="nucleotide sequence ID" value="NZ_CP022129.1"/>
</dbReference>